<evidence type="ECO:0000313" key="1">
    <source>
        <dbReference type="EMBL" id="MDE5415496.1"/>
    </source>
</evidence>
<comment type="caution">
    <text evidence="1">The sequence shown here is derived from an EMBL/GenBank/DDBJ whole genome shotgun (WGS) entry which is preliminary data.</text>
</comment>
<organism evidence="1 2">
    <name type="scientific">Alkalihalobacterium chitinilyticum</name>
    <dbReference type="NCBI Taxonomy" id="2980103"/>
    <lineage>
        <taxon>Bacteria</taxon>
        <taxon>Bacillati</taxon>
        <taxon>Bacillota</taxon>
        <taxon>Bacilli</taxon>
        <taxon>Bacillales</taxon>
        <taxon>Bacillaceae</taxon>
        <taxon>Alkalihalobacterium</taxon>
    </lineage>
</organism>
<evidence type="ECO:0000313" key="2">
    <source>
        <dbReference type="Proteomes" id="UP001148125"/>
    </source>
</evidence>
<protein>
    <submittedName>
        <fullName evidence="1">Uncharacterized protein</fullName>
    </submittedName>
</protein>
<keyword evidence="2" id="KW-1185">Reference proteome</keyword>
<name>A0ABT5VJ62_9BACI</name>
<sequence>MTIKHGLLQGNRNRRLYKIWYDMKRRCYNQNSRNYRNYGGRGIEVCDQWLSDFAEFYHWAMENGYDDRLQLDRIDVNGDYEPINCRFATHQEQQNNRRNNRLIKIGNETFTCAQVCRKYGINPKTFHSRLKRGWTGQKLLSRRNAI</sequence>
<gene>
    <name evidence="1" type="ORF">N7Z68_19210</name>
</gene>
<reference evidence="1" key="1">
    <citation type="submission" date="2024-05" db="EMBL/GenBank/DDBJ databases">
        <title>Alkalihalobacillus sp. strain MEB203 novel alkaliphilic bacterium from Lonar Lake, India.</title>
        <authorList>
            <person name="Joshi A."/>
            <person name="Thite S."/>
            <person name="Mengade P."/>
        </authorList>
    </citation>
    <scope>NUCLEOTIDE SEQUENCE</scope>
    <source>
        <strain evidence="1">MEB 203</strain>
    </source>
</reference>
<dbReference type="EMBL" id="JAOTPO010000016">
    <property type="protein sequence ID" value="MDE5415496.1"/>
    <property type="molecule type" value="Genomic_DNA"/>
</dbReference>
<dbReference type="RefSeq" id="WP_275120098.1">
    <property type="nucleotide sequence ID" value="NZ_JAOTPO010000016.1"/>
</dbReference>
<proteinExistence type="predicted"/>
<dbReference type="Proteomes" id="UP001148125">
    <property type="component" value="Unassembled WGS sequence"/>
</dbReference>
<accession>A0ABT5VJ62</accession>